<proteinExistence type="predicted"/>
<accession>A0A1Q9DV88</accession>
<reference evidence="1 2" key="1">
    <citation type="submission" date="2016-02" db="EMBL/GenBank/DDBJ databases">
        <title>Genome analysis of coral dinoflagellate symbionts highlights evolutionary adaptations to a symbiotic lifestyle.</title>
        <authorList>
            <person name="Aranda M."/>
            <person name="Li Y."/>
            <person name="Liew Y.J."/>
            <person name="Baumgarten S."/>
            <person name="Simakov O."/>
            <person name="Wilson M."/>
            <person name="Piel J."/>
            <person name="Ashoor H."/>
            <person name="Bougouffa S."/>
            <person name="Bajic V.B."/>
            <person name="Ryu T."/>
            <person name="Ravasi T."/>
            <person name="Bayer T."/>
            <person name="Micklem G."/>
            <person name="Kim H."/>
            <person name="Bhak J."/>
            <person name="Lajeunesse T.C."/>
            <person name="Voolstra C.R."/>
        </authorList>
    </citation>
    <scope>NUCLEOTIDE SEQUENCE [LARGE SCALE GENOMIC DNA]</scope>
    <source>
        <strain evidence="1 2">CCMP2467</strain>
    </source>
</reference>
<evidence type="ECO:0000313" key="1">
    <source>
        <dbReference type="EMBL" id="OLP99074.1"/>
    </source>
</evidence>
<keyword evidence="2" id="KW-1185">Reference proteome</keyword>
<gene>
    <name evidence="1" type="ORF">AK812_SmicGene18407</name>
</gene>
<comment type="caution">
    <text evidence="1">The sequence shown here is derived from an EMBL/GenBank/DDBJ whole genome shotgun (WGS) entry which is preliminary data.</text>
</comment>
<sequence>MSRRDRHALISEVIRGLEDSGFTSLKALQEMLERRLGISLSDRKREIRQYTEIVTDIAAGDLVKSPVFETSLRGQQICDVACKLHEDAGNCLDQQHVFFTGKRPEDCNVSSDYCIQPAVIEVLTAYLIELGLVKQH</sequence>
<protein>
    <submittedName>
        <fullName evidence="1">Uncharacterized protein</fullName>
    </submittedName>
</protein>
<name>A0A1Q9DV88_SYMMI</name>
<evidence type="ECO:0000313" key="2">
    <source>
        <dbReference type="Proteomes" id="UP000186817"/>
    </source>
</evidence>
<dbReference type="AlphaFoldDB" id="A0A1Q9DV88"/>
<dbReference type="Proteomes" id="UP000186817">
    <property type="component" value="Unassembled WGS sequence"/>
</dbReference>
<dbReference type="EMBL" id="LSRX01000375">
    <property type="protein sequence ID" value="OLP99074.1"/>
    <property type="molecule type" value="Genomic_DNA"/>
</dbReference>
<organism evidence="1 2">
    <name type="scientific">Symbiodinium microadriaticum</name>
    <name type="common">Dinoflagellate</name>
    <name type="synonym">Zooxanthella microadriatica</name>
    <dbReference type="NCBI Taxonomy" id="2951"/>
    <lineage>
        <taxon>Eukaryota</taxon>
        <taxon>Sar</taxon>
        <taxon>Alveolata</taxon>
        <taxon>Dinophyceae</taxon>
        <taxon>Suessiales</taxon>
        <taxon>Symbiodiniaceae</taxon>
        <taxon>Symbiodinium</taxon>
    </lineage>
</organism>